<feature type="region of interest" description="Disordered" evidence="1">
    <location>
        <begin position="150"/>
        <end position="176"/>
    </location>
</feature>
<dbReference type="Gene3D" id="3.30.530.20">
    <property type="match status" value="1"/>
</dbReference>
<dbReference type="Proteomes" id="UP000680588">
    <property type="component" value="Chromosome"/>
</dbReference>
<dbReference type="RefSeq" id="WP_207346703.1">
    <property type="nucleotide sequence ID" value="NZ_CP076456.1"/>
</dbReference>
<dbReference type="SUPFAM" id="SSF55961">
    <property type="entry name" value="Bet v1-like"/>
    <property type="match status" value="1"/>
</dbReference>
<organism evidence="2 3">
    <name type="scientific">Arthrobacter sunyaminii</name>
    <dbReference type="NCBI Taxonomy" id="2816859"/>
    <lineage>
        <taxon>Bacteria</taxon>
        <taxon>Bacillati</taxon>
        <taxon>Actinomycetota</taxon>
        <taxon>Actinomycetes</taxon>
        <taxon>Micrococcales</taxon>
        <taxon>Micrococcaceae</taxon>
        <taxon>Arthrobacter</taxon>
    </lineage>
</organism>
<proteinExistence type="predicted"/>
<evidence type="ECO:0000313" key="3">
    <source>
        <dbReference type="Proteomes" id="UP000680588"/>
    </source>
</evidence>
<dbReference type="Gene3D" id="1.10.1780.10">
    <property type="entry name" value="Clp, N-terminal domain"/>
    <property type="match status" value="1"/>
</dbReference>
<dbReference type="EMBL" id="CP076456">
    <property type="protein sequence ID" value="QWQ37702.1"/>
    <property type="molecule type" value="Genomic_DNA"/>
</dbReference>
<dbReference type="AlphaFoldDB" id="A0A975XMC4"/>
<dbReference type="InterPro" id="IPR036628">
    <property type="entry name" value="Clp_N_dom_sf"/>
</dbReference>
<dbReference type="InterPro" id="IPR019587">
    <property type="entry name" value="Polyketide_cyclase/dehydratase"/>
</dbReference>
<dbReference type="CDD" id="cd07814">
    <property type="entry name" value="SRPBCC_CalC_Aha1-like"/>
    <property type="match status" value="1"/>
</dbReference>
<dbReference type="Pfam" id="PF10604">
    <property type="entry name" value="Polyketide_cyc2"/>
    <property type="match status" value="1"/>
</dbReference>
<accession>A0A975XMC4</accession>
<protein>
    <submittedName>
        <fullName evidence="2">SRPBCC domain-containing protein</fullName>
    </submittedName>
</protein>
<reference evidence="2" key="1">
    <citation type="submission" date="2021-06" db="EMBL/GenBank/DDBJ databases">
        <title>Novel species in genus Arthrobacter.</title>
        <authorList>
            <person name="Zhang G."/>
        </authorList>
    </citation>
    <scope>NUCLEOTIDE SEQUENCE</scope>
    <source>
        <strain evidence="2">Zg-ZUI122</strain>
    </source>
</reference>
<keyword evidence="3" id="KW-1185">Reference proteome</keyword>
<gene>
    <name evidence="2" type="ORF">KG104_08365</name>
</gene>
<evidence type="ECO:0000313" key="2">
    <source>
        <dbReference type="EMBL" id="QWQ37702.1"/>
    </source>
</evidence>
<evidence type="ECO:0000256" key="1">
    <source>
        <dbReference type="SAM" id="MobiDB-lite"/>
    </source>
</evidence>
<dbReference type="InterPro" id="IPR023393">
    <property type="entry name" value="START-like_dom_sf"/>
</dbReference>
<name>A0A975XMC4_9MICC</name>
<dbReference type="KEGG" id="asun:KG104_08365"/>
<sequence>MSRFTRYAATTQTLTLAAMEEASRRGAREADLEDLLLALVLSEQTAGTVFRELGITIRAARAAVEQYQREQIASLGITLELPAAGNIVFHETGGYEWSKRASDLIRRAGDKAGTADAAAVLRELVSEPSGLIADLLPRLGTTSEEVLTALNRSTPAPAPSTAGKTRRRGQSGSAIESFIPAPVDDVRTLLTDPARVPDWEPMISCVEDVATGNGIWAAHVSTTRPDGKPLKVDTRFRRRTLQLMPSGERAHISWRFAYPDAPKSPPVTVTFDLAPTTGGTELRATMTCTARQGIRFLLRPLQRFLMWIRLSQITAAISRVYR</sequence>